<feature type="transmembrane region" description="Helical" evidence="9">
    <location>
        <begin position="92"/>
        <end position="113"/>
    </location>
</feature>
<dbReference type="InterPro" id="IPR005170">
    <property type="entry name" value="Transptr-assoc_dom"/>
</dbReference>
<feature type="transmembrane region" description="Helical" evidence="9">
    <location>
        <begin position="133"/>
        <end position="158"/>
    </location>
</feature>
<comment type="caution">
    <text evidence="12">The sequence shown here is derived from an EMBL/GenBank/DDBJ whole genome shotgun (WGS) entry which is preliminary data.</text>
</comment>
<sequence>MEVLFLIFLCVLFEGFFSGSEIAIVSLPRLELQKRLQKGDRAALLLARLLENPEKLLTTTLIGTNLSTVTGSTLFATYFLDKIAEKFPSLASYPELITVIFFTPITLTFGELIPKSLYQKYSHVIAFKIVYPIYFFYLLFKPVSFVVMGIARLIAYLLRSDSEKNPFVTKEELRLLVESAGRVQVERTERDILRNILYLREKHVGDIYTPLSKIIAVSENSTVKEAVDLFLKSGFSKLPVYRDRFDNIVGYLLISDLINVEDPSVSVKYFLRPVVVLPEYMNIFDALKEFRKRKEQLGIVVDEFGSTLGIVTIEDILEEIVGKIEDEFDKEELRIFKQGNEITVDSQVEIDELNSFLNYPLPKGQDYVTLGGLILSKLGRFPRVGEVLELPHHTLKVVSLGERRIGKVKVKEKDEKTKRSS</sequence>
<name>A0A420W814_9BACT</name>
<feature type="domain" description="CNNM transmembrane" evidence="11">
    <location>
        <begin position="1"/>
        <end position="192"/>
    </location>
</feature>
<dbReference type="CDD" id="cd04590">
    <property type="entry name" value="CBS_pair_CorC_HlyC_assoc"/>
    <property type="match status" value="1"/>
</dbReference>
<reference evidence="12 13" key="1">
    <citation type="submission" date="2018-10" db="EMBL/GenBank/DDBJ databases">
        <title>Genomic Encyclopedia of Type Strains, Phase IV (KMG-IV): sequencing the most valuable type-strain genomes for metagenomic binning, comparative biology and taxonomic classification.</title>
        <authorList>
            <person name="Goeker M."/>
        </authorList>
    </citation>
    <scope>NUCLEOTIDE SEQUENCE [LARGE SCALE GENOMIC DNA]</scope>
    <source>
        <strain evidence="12 13">DSM 15521</strain>
    </source>
</reference>
<evidence type="ECO:0000256" key="7">
    <source>
        <dbReference type="PROSITE-ProRule" id="PRU00703"/>
    </source>
</evidence>
<keyword evidence="3" id="KW-0677">Repeat</keyword>
<accession>A0A420W814</accession>
<dbReference type="Pfam" id="PF00571">
    <property type="entry name" value="CBS"/>
    <property type="match status" value="2"/>
</dbReference>
<dbReference type="Gene3D" id="3.30.465.10">
    <property type="match status" value="1"/>
</dbReference>
<evidence type="ECO:0000256" key="3">
    <source>
        <dbReference type="ARBA" id="ARBA00022737"/>
    </source>
</evidence>
<comment type="subcellular location">
    <subcellularLocation>
        <location evidence="1">Membrane</location>
        <topology evidence="1">Multi-pass membrane protein</topology>
    </subcellularLocation>
</comment>
<evidence type="ECO:0000256" key="1">
    <source>
        <dbReference type="ARBA" id="ARBA00004141"/>
    </source>
</evidence>
<keyword evidence="4 8" id="KW-1133">Transmembrane helix</keyword>
<keyword evidence="2 8" id="KW-0812">Transmembrane</keyword>
<dbReference type="SMART" id="SM01091">
    <property type="entry name" value="CorC_HlyC"/>
    <property type="match status" value="1"/>
</dbReference>
<proteinExistence type="predicted"/>
<evidence type="ECO:0000256" key="9">
    <source>
        <dbReference type="SAM" id="Phobius"/>
    </source>
</evidence>
<evidence type="ECO:0000256" key="6">
    <source>
        <dbReference type="ARBA" id="ARBA00023136"/>
    </source>
</evidence>
<dbReference type="Pfam" id="PF03471">
    <property type="entry name" value="CorC_HlyC"/>
    <property type="match status" value="1"/>
</dbReference>
<keyword evidence="5 7" id="KW-0129">CBS domain</keyword>
<dbReference type="AlphaFoldDB" id="A0A420W814"/>
<dbReference type="GO" id="GO:0005886">
    <property type="term" value="C:plasma membrane"/>
    <property type="evidence" value="ECO:0007669"/>
    <property type="project" value="TreeGrafter"/>
</dbReference>
<feature type="domain" description="CBS" evidence="10">
    <location>
        <begin position="270"/>
        <end position="327"/>
    </location>
</feature>
<evidence type="ECO:0000313" key="13">
    <source>
        <dbReference type="Proteomes" id="UP000280881"/>
    </source>
</evidence>
<dbReference type="GO" id="GO:0050660">
    <property type="term" value="F:flavin adenine dinucleotide binding"/>
    <property type="evidence" value="ECO:0007669"/>
    <property type="project" value="InterPro"/>
</dbReference>
<evidence type="ECO:0000256" key="5">
    <source>
        <dbReference type="ARBA" id="ARBA00023122"/>
    </source>
</evidence>
<dbReference type="FunFam" id="3.10.580.10:FF:000002">
    <property type="entry name" value="Magnesium/cobalt efflux protein CorC"/>
    <property type="match status" value="1"/>
</dbReference>
<dbReference type="PROSITE" id="PS51846">
    <property type="entry name" value="CNNM"/>
    <property type="match status" value="1"/>
</dbReference>
<keyword evidence="13" id="KW-1185">Reference proteome</keyword>
<keyword evidence="6 8" id="KW-0472">Membrane</keyword>
<dbReference type="Pfam" id="PF01595">
    <property type="entry name" value="CNNM"/>
    <property type="match status" value="1"/>
</dbReference>
<dbReference type="EMBL" id="RBIE01000001">
    <property type="protein sequence ID" value="RKQ63446.1"/>
    <property type="molecule type" value="Genomic_DNA"/>
</dbReference>
<evidence type="ECO:0000256" key="2">
    <source>
        <dbReference type="ARBA" id="ARBA00022692"/>
    </source>
</evidence>
<dbReference type="InterPro" id="IPR016169">
    <property type="entry name" value="FAD-bd_PCMH_sub2"/>
</dbReference>
<evidence type="ECO:0000313" key="12">
    <source>
        <dbReference type="EMBL" id="RKQ63446.1"/>
    </source>
</evidence>
<dbReference type="Gene3D" id="3.10.580.10">
    <property type="entry name" value="CBS-domain"/>
    <property type="match status" value="1"/>
</dbReference>
<dbReference type="OrthoDB" id="9798188at2"/>
<dbReference type="InterPro" id="IPR036318">
    <property type="entry name" value="FAD-bd_PCMH-like_sf"/>
</dbReference>
<dbReference type="RefSeq" id="WP_121169692.1">
    <property type="nucleotide sequence ID" value="NZ_RBIE01000001.1"/>
</dbReference>
<dbReference type="InterPro" id="IPR044751">
    <property type="entry name" value="Ion_transp-like_CBS"/>
</dbReference>
<evidence type="ECO:0000256" key="4">
    <source>
        <dbReference type="ARBA" id="ARBA00022989"/>
    </source>
</evidence>
<evidence type="ECO:0000259" key="10">
    <source>
        <dbReference type="PROSITE" id="PS51371"/>
    </source>
</evidence>
<feature type="transmembrane region" description="Helical" evidence="9">
    <location>
        <begin position="56"/>
        <end position="80"/>
    </location>
</feature>
<dbReference type="SUPFAM" id="SSF54631">
    <property type="entry name" value="CBS-domain pair"/>
    <property type="match status" value="1"/>
</dbReference>
<dbReference type="PROSITE" id="PS51371">
    <property type="entry name" value="CBS"/>
    <property type="match status" value="2"/>
</dbReference>
<dbReference type="InterPro" id="IPR000644">
    <property type="entry name" value="CBS_dom"/>
</dbReference>
<gene>
    <name evidence="12" type="ORF">C7457_0317</name>
</gene>
<dbReference type="SMART" id="SM00116">
    <property type="entry name" value="CBS"/>
    <property type="match status" value="2"/>
</dbReference>
<dbReference type="Proteomes" id="UP000280881">
    <property type="component" value="Unassembled WGS sequence"/>
</dbReference>
<dbReference type="InterPro" id="IPR046342">
    <property type="entry name" value="CBS_dom_sf"/>
</dbReference>
<protein>
    <submittedName>
        <fullName evidence="12">CBS domain containing-hemolysin-like protein</fullName>
    </submittedName>
</protein>
<feature type="domain" description="CBS" evidence="10">
    <location>
        <begin position="208"/>
        <end position="267"/>
    </location>
</feature>
<organism evidence="12 13">
    <name type="scientific">Thermovibrio guaymasensis</name>
    <dbReference type="NCBI Taxonomy" id="240167"/>
    <lineage>
        <taxon>Bacteria</taxon>
        <taxon>Pseudomonadati</taxon>
        <taxon>Aquificota</taxon>
        <taxon>Aquificia</taxon>
        <taxon>Desulfurobacteriales</taxon>
        <taxon>Desulfurobacteriaceae</taxon>
        <taxon>Thermovibrio</taxon>
    </lineage>
</organism>
<evidence type="ECO:0000256" key="8">
    <source>
        <dbReference type="PROSITE-ProRule" id="PRU01193"/>
    </source>
</evidence>
<evidence type="ECO:0000259" key="11">
    <source>
        <dbReference type="PROSITE" id="PS51846"/>
    </source>
</evidence>
<dbReference type="InterPro" id="IPR002550">
    <property type="entry name" value="CNNM"/>
</dbReference>
<dbReference type="PANTHER" id="PTHR22777">
    <property type="entry name" value="HEMOLYSIN-RELATED"/>
    <property type="match status" value="1"/>
</dbReference>
<dbReference type="SUPFAM" id="SSF56176">
    <property type="entry name" value="FAD-binding/transporter-associated domain-like"/>
    <property type="match status" value="1"/>
</dbReference>
<dbReference type="PANTHER" id="PTHR22777:SF17">
    <property type="entry name" value="UPF0053 PROTEIN SLL0260"/>
    <property type="match status" value="1"/>
</dbReference>